<organism evidence="2 3">
    <name type="scientific">Calycina marina</name>
    <dbReference type="NCBI Taxonomy" id="1763456"/>
    <lineage>
        <taxon>Eukaryota</taxon>
        <taxon>Fungi</taxon>
        <taxon>Dikarya</taxon>
        <taxon>Ascomycota</taxon>
        <taxon>Pezizomycotina</taxon>
        <taxon>Leotiomycetes</taxon>
        <taxon>Helotiales</taxon>
        <taxon>Pezizellaceae</taxon>
        <taxon>Calycina</taxon>
    </lineage>
</organism>
<dbReference type="Proteomes" id="UP000887226">
    <property type="component" value="Unassembled WGS sequence"/>
</dbReference>
<comment type="caution">
    <text evidence="2">The sequence shown here is derived from an EMBL/GenBank/DDBJ whole genome shotgun (WGS) entry which is preliminary data.</text>
</comment>
<keyword evidence="3" id="KW-1185">Reference proteome</keyword>
<feature type="chain" id="PRO_5040508551" evidence="1">
    <location>
        <begin position="22"/>
        <end position="99"/>
    </location>
</feature>
<gene>
    <name evidence="2" type="ORF">BJ878DRAFT_223288</name>
</gene>
<dbReference type="AlphaFoldDB" id="A0A9P7Z7S1"/>
<protein>
    <submittedName>
        <fullName evidence="2">Uncharacterized protein</fullName>
    </submittedName>
</protein>
<proteinExistence type="predicted"/>
<evidence type="ECO:0000313" key="2">
    <source>
        <dbReference type="EMBL" id="KAG9247114.1"/>
    </source>
</evidence>
<evidence type="ECO:0000313" key="3">
    <source>
        <dbReference type="Proteomes" id="UP000887226"/>
    </source>
</evidence>
<feature type="signal peptide" evidence="1">
    <location>
        <begin position="1"/>
        <end position="21"/>
    </location>
</feature>
<reference evidence="2" key="1">
    <citation type="journal article" date="2021" name="IMA Fungus">
        <title>Genomic characterization of three marine fungi, including Emericellopsis atlantica sp. nov. with signatures of a generalist lifestyle and marine biomass degradation.</title>
        <authorList>
            <person name="Hagestad O.C."/>
            <person name="Hou L."/>
            <person name="Andersen J.H."/>
            <person name="Hansen E.H."/>
            <person name="Altermark B."/>
            <person name="Li C."/>
            <person name="Kuhnert E."/>
            <person name="Cox R.J."/>
            <person name="Crous P.W."/>
            <person name="Spatafora J.W."/>
            <person name="Lail K."/>
            <person name="Amirebrahimi M."/>
            <person name="Lipzen A."/>
            <person name="Pangilinan J."/>
            <person name="Andreopoulos W."/>
            <person name="Hayes R.D."/>
            <person name="Ng V."/>
            <person name="Grigoriev I.V."/>
            <person name="Jackson S.A."/>
            <person name="Sutton T.D.S."/>
            <person name="Dobson A.D.W."/>
            <person name="Rama T."/>
        </authorList>
    </citation>
    <scope>NUCLEOTIDE SEQUENCE</scope>
    <source>
        <strain evidence="2">TRa3180A</strain>
    </source>
</reference>
<name>A0A9P7Z7S1_9HELO</name>
<sequence length="99" mass="10801">MNFWDAFLVMVSFCLSTTGLASLTDTMGSNVGTVVQFSAENGENVVDGIVMKVMMGDVHAGDMDMSFTGSRQRRGSARLDTIPYWNSWKSKIPLGLSVQ</sequence>
<dbReference type="EMBL" id="MU253782">
    <property type="protein sequence ID" value="KAG9247114.1"/>
    <property type="molecule type" value="Genomic_DNA"/>
</dbReference>
<keyword evidence="1" id="KW-0732">Signal</keyword>
<accession>A0A9P7Z7S1</accession>
<evidence type="ECO:0000256" key="1">
    <source>
        <dbReference type="SAM" id="SignalP"/>
    </source>
</evidence>